<accession>A0A5J4TFT6</accession>
<comment type="catalytic activity">
    <reaction evidence="8">
        <text>L-seryl-[protein] + ATP = O-phospho-L-seryl-[protein] + ADP + H(+)</text>
        <dbReference type="Rhea" id="RHEA:17989"/>
        <dbReference type="Rhea" id="RHEA-COMP:9863"/>
        <dbReference type="Rhea" id="RHEA-COMP:11604"/>
        <dbReference type="ChEBI" id="CHEBI:15378"/>
        <dbReference type="ChEBI" id="CHEBI:29999"/>
        <dbReference type="ChEBI" id="CHEBI:30616"/>
        <dbReference type="ChEBI" id="CHEBI:83421"/>
        <dbReference type="ChEBI" id="CHEBI:456216"/>
        <dbReference type="EC" id="2.7.11.1"/>
    </reaction>
</comment>
<evidence type="ECO:0000256" key="5">
    <source>
        <dbReference type="ARBA" id="ARBA00022777"/>
    </source>
</evidence>
<keyword evidence="2" id="KW-0723">Serine/threonine-protein kinase</keyword>
<gene>
    <name evidence="10" type="ORF">EZS28_047474</name>
</gene>
<feature type="non-terminal residue" evidence="10">
    <location>
        <position position="244"/>
    </location>
</feature>
<keyword evidence="3" id="KW-0808">Transferase</keyword>
<evidence type="ECO:0000256" key="3">
    <source>
        <dbReference type="ARBA" id="ARBA00022679"/>
    </source>
</evidence>
<keyword evidence="4" id="KW-0547">Nucleotide-binding</keyword>
<dbReference type="Pfam" id="PF00069">
    <property type="entry name" value="Pkinase"/>
    <property type="match status" value="1"/>
</dbReference>
<feature type="domain" description="Protein kinase" evidence="9">
    <location>
        <begin position="12"/>
        <end position="244"/>
    </location>
</feature>
<evidence type="ECO:0000256" key="8">
    <source>
        <dbReference type="ARBA" id="ARBA00048679"/>
    </source>
</evidence>
<evidence type="ECO:0000256" key="7">
    <source>
        <dbReference type="ARBA" id="ARBA00047899"/>
    </source>
</evidence>
<dbReference type="PROSITE" id="PS00108">
    <property type="entry name" value="PROTEIN_KINASE_ST"/>
    <property type="match status" value="1"/>
</dbReference>
<dbReference type="EMBL" id="SNRW01032073">
    <property type="protein sequence ID" value="KAA6356999.1"/>
    <property type="molecule type" value="Genomic_DNA"/>
</dbReference>
<dbReference type="Gene3D" id="1.10.510.10">
    <property type="entry name" value="Transferase(Phosphotransferase) domain 1"/>
    <property type="match status" value="1"/>
</dbReference>
<dbReference type="InterPro" id="IPR011009">
    <property type="entry name" value="Kinase-like_dom_sf"/>
</dbReference>
<comment type="catalytic activity">
    <reaction evidence="7">
        <text>L-threonyl-[protein] + ATP = O-phospho-L-threonyl-[protein] + ADP + H(+)</text>
        <dbReference type="Rhea" id="RHEA:46608"/>
        <dbReference type="Rhea" id="RHEA-COMP:11060"/>
        <dbReference type="Rhea" id="RHEA-COMP:11605"/>
        <dbReference type="ChEBI" id="CHEBI:15378"/>
        <dbReference type="ChEBI" id="CHEBI:30013"/>
        <dbReference type="ChEBI" id="CHEBI:30616"/>
        <dbReference type="ChEBI" id="CHEBI:61977"/>
        <dbReference type="ChEBI" id="CHEBI:456216"/>
        <dbReference type="EC" id="2.7.11.1"/>
    </reaction>
</comment>
<dbReference type="InterPro" id="IPR000719">
    <property type="entry name" value="Prot_kinase_dom"/>
</dbReference>
<dbReference type="Proteomes" id="UP000324800">
    <property type="component" value="Unassembled WGS sequence"/>
</dbReference>
<dbReference type="GO" id="GO:0004674">
    <property type="term" value="F:protein serine/threonine kinase activity"/>
    <property type="evidence" value="ECO:0007669"/>
    <property type="project" value="UniProtKB-KW"/>
</dbReference>
<reference evidence="10 11" key="1">
    <citation type="submission" date="2019-03" db="EMBL/GenBank/DDBJ databases">
        <title>Single cell metagenomics reveals metabolic interactions within the superorganism composed of flagellate Streblomastix strix and complex community of Bacteroidetes bacteria on its surface.</title>
        <authorList>
            <person name="Treitli S.C."/>
            <person name="Kolisko M."/>
            <person name="Husnik F."/>
            <person name="Keeling P."/>
            <person name="Hampl V."/>
        </authorList>
    </citation>
    <scope>NUCLEOTIDE SEQUENCE [LARGE SCALE GENOMIC DNA]</scope>
    <source>
        <strain evidence="10">ST1C</strain>
    </source>
</reference>
<name>A0A5J4TFT6_9EUKA</name>
<dbReference type="PANTHER" id="PTHR44899:SF3">
    <property type="entry name" value="SERINE_THREONINE-PROTEIN KINASE NEK1"/>
    <property type="match status" value="1"/>
</dbReference>
<dbReference type="SMART" id="SM00220">
    <property type="entry name" value="S_TKc"/>
    <property type="match status" value="1"/>
</dbReference>
<evidence type="ECO:0000313" key="10">
    <source>
        <dbReference type="EMBL" id="KAA6356999.1"/>
    </source>
</evidence>
<dbReference type="PANTHER" id="PTHR44899">
    <property type="entry name" value="CAMK FAMILY PROTEIN KINASE"/>
    <property type="match status" value="1"/>
</dbReference>
<dbReference type="InterPro" id="IPR008271">
    <property type="entry name" value="Ser/Thr_kinase_AS"/>
</dbReference>
<keyword evidence="6" id="KW-0067">ATP-binding</keyword>
<protein>
    <recommendedName>
        <fullName evidence="1">non-specific serine/threonine protein kinase</fullName>
        <ecNumber evidence="1">2.7.11.1</ecNumber>
    </recommendedName>
</protein>
<evidence type="ECO:0000256" key="4">
    <source>
        <dbReference type="ARBA" id="ARBA00022741"/>
    </source>
</evidence>
<organism evidence="10 11">
    <name type="scientific">Streblomastix strix</name>
    <dbReference type="NCBI Taxonomy" id="222440"/>
    <lineage>
        <taxon>Eukaryota</taxon>
        <taxon>Metamonada</taxon>
        <taxon>Preaxostyla</taxon>
        <taxon>Oxymonadida</taxon>
        <taxon>Streblomastigidae</taxon>
        <taxon>Streblomastix</taxon>
    </lineage>
</organism>
<evidence type="ECO:0000259" key="9">
    <source>
        <dbReference type="PROSITE" id="PS50011"/>
    </source>
</evidence>
<dbReference type="PROSITE" id="PS50011">
    <property type="entry name" value="PROTEIN_KINASE_DOM"/>
    <property type="match status" value="1"/>
</dbReference>
<proteinExistence type="predicted"/>
<dbReference type="GO" id="GO:0005524">
    <property type="term" value="F:ATP binding"/>
    <property type="evidence" value="ECO:0007669"/>
    <property type="project" value="UniProtKB-KW"/>
</dbReference>
<evidence type="ECO:0000256" key="2">
    <source>
        <dbReference type="ARBA" id="ARBA00022527"/>
    </source>
</evidence>
<evidence type="ECO:0000256" key="6">
    <source>
        <dbReference type="ARBA" id="ARBA00022840"/>
    </source>
</evidence>
<sequence>MSKSKKVYGQYELIEEIESDGAFGRILRTNKQGSKKQFIIKRLPYQKPNQKRQADAEVAMLKQFQSPFIVRFIESFEFDLDLLIVLEYCSSGNIHDKIQEMKNLSQIQKLDDAQSLLYSILSALDVLHSQKIIHRDVKPSNIFIDKNGVAKMGDYGLASNVEGKSYIEAAGTKNYSASEAHENQMMTSESDVWAAGVVVIEYITGIHPFEGATQNETIANIKSGKSKPLPSYIQGDFKDILLSM</sequence>
<dbReference type="AlphaFoldDB" id="A0A5J4TFT6"/>
<comment type="caution">
    <text evidence="10">The sequence shown here is derived from an EMBL/GenBank/DDBJ whole genome shotgun (WGS) entry which is preliminary data.</text>
</comment>
<dbReference type="InterPro" id="IPR051131">
    <property type="entry name" value="NEK_Ser/Thr_kinase_NIMA"/>
</dbReference>
<evidence type="ECO:0000256" key="1">
    <source>
        <dbReference type="ARBA" id="ARBA00012513"/>
    </source>
</evidence>
<dbReference type="SUPFAM" id="SSF56112">
    <property type="entry name" value="Protein kinase-like (PK-like)"/>
    <property type="match status" value="1"/>
</dbReference>
<evidence type="ECO:0000313" key="11">
    <source>
        <dbReference type="Proteomes" id="UP000324800"/>
    </source>
</evidence>
<dbReference type="EC" id="2.7.11.1" evidence="1"/>
<dbReference type="OrthoDB" id="2914378at2759"/>
<keyword evidence="5 10" id="KW-0418">Kinase</keyword>